<dbReference type="Proteomes" id="UP000479710">
    <property type="component" value="Unassembled WGS sequence"/>
</dbReference>
<gene>
    <name evidence="1" type="ORF">E2562_022355</name>
</gene>
<proteinExistence type="predicted"/>
<evidence type="ECO:0000313" key="2">
    <source>
        <dbReference type="Proteomes" id="UP000479710"/>
    </source>
</evidence>
<name>A0A6G1DP39_9ORYZ</name>
<comment type="caution">
    <text evidence="1">The sequence shown here is derived from an EMBL/GenBank/DDBJ whole genome shotgun (WGS) entry which is preliminary data.</text>
</comment>
<dbReference type="AlphaFoldDB" id="A0A6G1DP39"/>
<sequence>MYWAIKNSASVLVLHDNKCNFSLVDLSDGFSLTGNGVTTILAGGVGQVVLWPVQGRCLFTVKLDTMNVECKHAMENKQMSLV</sequence>
<dbReference type="EMBL" id="SPHZ02000006">
    <property type="protein sequence ID" value="KAF0913463.1"/>
    <property type="molecule type" value="Genomic_DNA"/>
</dbReference>
<reference evidence="1 2" key="1">
    <citation type="submission" date="2019-11" db="EMBL/GenBank/DDBJ databases">
        <title>Whole genome sequence of Oryza granulata.</title>
        <authorList>
            <person name="Li W."/>
        </authorList>
    </citation>
    <scope>NUCLEOTIDE SEQUENCE [LARGE SCALE GENOMIC DNA]</scope>
    <source>
        <strain evidence="2">cv. Menghai</strain>
        <tissue evidence="1">Leaf</tissue>
    </source>
</reference>
<evidence type="ECO:0000313" key="1">
    <source>
        <dbReference type="EMBL" id="KAF0913463.1"/>
    </source>
</evidence>
<accession>A0A6G1DP39</accession>
<protein>
    <submittedName>
        <fullName evidence="1">Uncharacterized protein</fullName>
    </submittedName>
</protein>
<keyword evidence="2" id="KW-1185">Reference proteome</keyword>
<organism evidence="1 2">
    <name type="scientific">Oryza meyeriana var. granulata</name>
    <dbReference type="NCBI Taxonomy" id="110450"/>
    <lineage>
        <taxon>Eukaryota</taxon>
        <taxon>Viridiplantae</taxon>
        <taxon>Streptophyta</taxon>
        <taxon>Embryophyta</taxon>
        <taxon>Tracheophyta</taxon>
        <taxon>Spermatophyta</taxon>
        <taxon>Magnoliopsida</taxon>
        <taxon>Liliopsida</taxon>
        <taxon>Poales</taxon>
        <taxon>Poaceae</taxon>
        <taxon>BOP clade</taxon>
        <taxon>Oryzoideae</taxon>
        <taxon>Oryzeae</taxon>
        <taxon>Oryzinae</taxon>
        <taxon>Oryza</taxon>
        <taxon>Oryza meyeriana</taxon>
    </lineage>
</organism>